<evidence type="ECO:0000256" key="3">
    <source>
        <dbReference type="ARBA" id="ARBA00023242"/>
    </source>
</evidence>
<keyword evidence="3" id="KW-0539">Nucleus</keyword>
<evidence type="ECO:0000313" key="8">
    <source>
        <dbReference type="Proteomes" id="UP000245946"/>
    </source>
</evidence>
<dbReference type="STRING" id="58919.A0A316Z9I4"/>
<gene>
    <name evidence="7" type="ORF">FA09DRAFT_329505</name>
</gene>
<name>A0A316Z9I4_9BASI</name>
<dbReference type="PROSITE" id="PS50102">
    <property type="entry name" value="RRM"/>
    <property type="match status" value="1"/>
</dbReference>
<dbReference type="OrthoDB" id="21467at2759"/>
<feature type="compositionally biased region" description="Low complexity" evidence="5">
    <location>
        <begin position="78"/>
        <end position="101"/>
    </location>
</feature>
<evidence type="ECO:0000256" key="1">
    <source>
        <dbReference type="ARBA" id="ARBA00004604"/>
    </source>
</evidence>
<proteinExistence type="predicted"/>
<dbReference type="AlphaFoldDB" id="A0A316Z9I4"/>
<evidence type="ECO:0000259" key="6">
    <source>
        <dbReference type="PROSITE" id="PS50102"/>
    </source>
</evidence>
<sequence>MAKAAAASADKAPVRKSARTSSVSIATPPKAAPSKAKAASPKASPKVSLKAADKALDAKAAPKKLLPSPKDAKKLGDKTAAAVVGTKRAAPAAAAGEPAPGKKQKGILKQAGDKAAKKSPLVSEAPVESDAEEEEADDADVLKGLEVSGSESEADSSEEDADEDGDSDEEDEAAIKKGLESIEKLKMPSSKDDVEVKARLDAVAKKRKAGQGEVQPSVLYVGRLPKSFIEPALRSYLMQFGDVLRLRISRNRRTGAPKHYAFVEFADADVARIVRETMDNYLVDGRLLQVREVPKEKVHPAMWVGAGQKWRKVPADRRARVQHDKPKTAEQRSLVEKKLLERQAKRKEAIKKAGIEYDFEGYTA</sequence>
<dbReference type="CDD" id="cd12307">
    <property type="entry name" value="RRM_NIFK_like"/>
    <property type="match status" value="1"/>
</dbReference>
<dbReference type="InterPro" id="IPR012677">
    <property type="entry name" value="Nucleotide-bd_a/b_plait_sf"/>
</dbReference>
<dbReference type="SMART" id="SM00360">
    <property type="entry name" value="RRM"/>
    <property type="match status" value="1"/>
</dbReference>
<organism evidence="7 8">
    <name type="scientific">Tilletiopsis washingtonensis</name>
    <dbReference type="NCBI Taxonomy" id="58919"/>
    <lineage>
        <taxon>Eukaryota</taxon>
        <taxon>Fungi</taxon>
        <taxon>Dikarya</taxon>
        <taxon>Basidiomycota</taxon>
        <taxon>Ustilaginomycotina</taxon>
        <taxon>Exobasidiomycetes</taxon>
        <taxon>Entylomatales</taxon>
        <taxon>Entylomatales incertae sedis</taxon>
        <taxon>Tilletiopsis</taxon>
    </lineage>
</organism>
<evidence type="ECO:0000256" key="4">
    <source>
        <dbReference type="PROSITE-ProRule" id="PRU00176"/>
    </source>
</evidence>
<feature type="compositionally biased region" description="Acidic residues" evidence="5">
    <location>
        <begin position="152"/>
        <end position="172"/>
    </location>
</feature>
<feature type="region of interest" description="Disordered" evidence="5">
    <location>
        <begin position="1"/>
        <end position="172"/>
    </location>
</feature>
<evidence type="ECO:0000256" key="2">
    <source>
        <dbReference type="ARBA" id="ARBA00022884"/>
    </source>
</evidence>
<keyword evidence="8" id="KW-1185">Reference proteome</keyword>
<dbReference type="Proteomes" id="UP000245946">
    <property type="component" value="Unassembled WGS sequence"/>
</dbReference>
<evidence type="ECO:0000256" key="5">
    <source>
        <dbReference type="SAM" id="MobiDB-lite"/>
    </source>
</evidence>
<keyword evidence="2 4" id="KW-0694">RNA-binding</keyword>
<feature type="compositionally biased region" description="Acidic residues" evidence="5">
    <location>
        <begin position="127"/>
        <end position="139"/>
    </location>
</feature>
<dbReference type="GO" id="GO:0005730">
    <property type="term" value="C:nucleolus"/>
    <property type="evidence" value="ECO:0007669"/>
    <property type="project" value="UniProtKB-SubCell"/>
</dbReference>
<comment type="subcellular location">
    <subcellularLocation>
        <location evidence="1">Nucleus</location>
        <location evidence="1">Nucleolus</location>
    </subcellularLocation>
</comment>
<dbReference type="Pfam" id="PF00076">
    <property type="entry name" value="RRM_1"/>
    <property type="match status" value="1"/>
</dbReference>
<dbReference type="Gene3D" id="3.30.70.330">
    <property type="match status" value="1"/>
</dbReference>
<reference evidence="7 8" key="1">
    <citation type="journal article" date="2018" name="Mol. Biol. Evol.">
        <title>Broad Genomic Sampling Reveals a Smut Pathogenic Ancestry of the Fungal Clade Ustilaginomycotina.</title>
        <authorList>
            <person name="Kijpornyongpan T."/>
            <person name="Mondo S.J."/>
            <person name="Barry K."/>
            <person name="Sandor L."/>
            <person name="Lee J."/>
            <person name="Lipzen A."/>
            <person name="Pangilinan J."/>
            <person name="LaButti K."/>
            <person name="Hainaut M."/>
            <person name="Henrissat B."/>
            <person name="Grigoriev I.V."/>
            <person name="Spatafora J.W."/>
            <person name="Aime M.C."/>
        </authorList>
    </citation>
    <scope>NUCLEOTIDE SEQUENCE [LARGE SCALE GENOMIC DNA]</scope>
    <source>
        <strain evidence="7 8">MCA 4186</strain>
    </source>
</reference>
<dbReference type="SUPFAM" id="SSF54928">
    <property type="entry name" value="RNA-binding domain, RBD"/>
    <property type="match status" value="1"/>
</dbReference>
<evidence type="ECO:0000313" key="7">
    <source>
        <dbReference type="EMBL" id="PWN98447.1"/>
    </source>
</evidence>
<dbReference type="GO" id="GO:0003723">
    <property type="term" value="F:RNA binding"/>
    <property type="evidence" value="ECO:0007669"/>
    <property type="project" value="UniProtKB-UniRule"/>
</dbReference>
<dbReference type="RefSeq" id="XP_025598726.1">
    <property type="nucleotide sequence ID" value="XM_025742207.1"/>
</dbReference>
<dbReference type="GeneID" id="37269751"/>
<dbReference type="InterPro" id="IPR000504">
    <property type="entry name" value="RRM_dom"/>
</dbReference>
<feature type="compositionally biased region" description="Low complexity" evidence="5">
    <location>
        <begin position="24"/>
        <end position="50"/>
    </location>
</feature>
<protein>
    <submittedName>
        <fullName evidence="7">RNA-binding domain-containing protein</fullName>
    </submittedName>
</protein>
<feature type="compositionally biased region" description="Low complexity" evidence="5">
    <location>
        <begin position="1"/>
        <end position="11"/>
    </location>
</feature>
<accession>A0A316Z9I4</accession>
<dbReference type="PANTHER" id="PTHR46754">
    <property type="entry name" value="MKI67 FHA DOMAIN-INTERACTING NUCLEOLAR PHOSPHOPROTEIN"/>
    <property type="match status" value="1"/>
</dbReference>
<dbReference type="EMBL" id="KZ819291">
    <property type="protein sequence ID" value="PWN98447.1"/>
    <property type="molecule type" value="Genomic_DNA"/>
</dbReference>
<feature type="domain" description="RRM" evidence="6">
    <location>
        <begin position="217"/>
        <end position="295"/>
    </location>
</feature>
<dbReference type="InterPro" id="IPR035979">
    <property type="entry name" value="RBD_domain_sf"/>
</dbReference>